<accession>A0ACC0C9K6</accession>
<evidence type="ECO:0000313" key="1">
    <source>
        <dbReference type="EMBL" id="KAI5681653.1"/>
    </source>
</evidence>
<name>A0ACC0C9K6_CATRO</name>
<reference evidence="2" key="1">
    <citation type="journal article" date="2023" name="Nat. Plants">
        <title>Single-cell RNA sequencing provides a high-resolution roadmap for understanding the multicellular compartmentation of specialized metabolism.</title>
        <authorList>
            <person name="Sun S."/>
            <person name="Shen X."/>
            <person name="Li Y."/>
            <person name="Li Y."/>
            <person name="Wang S."/>
            <person name="Li R."/>
            <person name="Zhang H."/>
            <person name="Shen G."/>
            <person name="Guo B."/>
            <person name="Wei J."/>
            <person name="Xu J."/>
            <person name="St-Pierre B."/>
            <person name="Chen S."/>
            <person name="Sun C."/>
        </authorList>
    </citation>
    <scope>NUCLEOTIDE SEQUENCE [LARGE SCALE GENOMIC DNA]</scope>
</reference>
<proteinExistence type="predicted"/>
<evidence type="ECO:0000313" key="2">
    <source>
        <dbReference type="Proteomes" id="UP001060085"/>
    </source>
</evidence>
<dbReference type="EMBL" id="CM044701">
    <property type="protein sequence ID" value="KAI5681653.1"/>
    <property type="molecule type" value="Genomic_DNA"/>
</dbReference>
<sequence>MNSKKYGVIIIKESRTRDKMHLRKLKILILMKSDFKRHDALTCKIGFKFLKKKFGKDLAIGNGNDFEVNERQDMDEQ</sequence>
<gene>
    <name evidence="1" type="ORF">M9H77_02881</name>
</gene>
<comment type="caution">
    <text evidence="1">The sequence shown here is derived from an EMBL/GenBank/DDBJ whole genome shotgun (WGS) entry which is preliminary data.</text>
</comment>
<organism evidence="1 2">
    <name type="scientific">Catharanthus roseus</name>
    <name type="common">Madagascar periwinkle</name>
    <name type="synonym">Vinca rosea</name>
    <dbReference type="NCBI Taxonomy" id="4058"/>
    <lineage>
        <taxon>Eukaryota</taxon>
        <taxon>Viridiplantae</taxon>
        <taxon>Streptophyta</taxon>
        <taxon>Embryophyta</taxon>
        <taxon>Tracheophyta</taxon>
        <taxon>Spermatophyta</taxon>
        <taxon>Magnoliopsida</taxon>
        <taxon>eudicotyledons</taxon>
        <taxon>Gunneridae</taxon>
        <taxon>Pentapetalae</taxon>
        <taxon>asterids</taxon>
        <taxon>lamiids</taxon>
        <taxon>Gentianales</taxon>
        <taxon>Apocynaceae</taxon>
        <taxon>Rauvolfioideae</taxon>
        <taxon>Vinceae</taxon>
        <taxon>Catharanthinae</taxon>
        <taxon>Catharanthus</taxon>
    </lineage>
</organism>
<protein>
    <submittedName>
        <fullName evidence="1">Uncharacterized protein</fullName>
    </submittedName>
</protein>
<keyword evidence="2" id="KW-1185">Reference proteome</keyword>
<dbReference type="Proteomes" id="UP001060085">
    <property type="component" value="Linkage Group LG01"/>
</dbReference>